<dbReference type="Proteomes" id="UP000008386">
    <property type="component" value="Chromosome"/>
</dbReference>
<sequence>MNVPTLVYFREGEEVARQNLVRSKGEVVERLKGPLRS</sequence>
<dbReference type="SUPFAM" id="SSF52833">
    <property type="entry name" value="Thioredoxin-like"/>
    <property type="match status" value="1"/>
</dbReference>
<evidence type="ECO:0000313" key="1">
    <source>
        <dbReference type="EMBL" id="AEH24560.1"/>
    </source>
</evidence>
<dbReference type="KEGG" id="pya:PYCH_08750"/>
<name>F8AJB3_PYRYC</name>
<dbReference type="STRING" id="529709.PYCH_08750"/>
<keyword evidence="2" id="KW-1185">Reference proteome</keyword>
<proteinExistence type="predicted"/>
<accession>F8AJB3</accession>
<protein>
    <recommendedName>
        <fullName evidence="3">Thioredoxin</fullName>
    </recommendedName>
</protein>
<dbReference type="AlphaFoldDB" id="F8AJB3"/>
<reference evidence="1 2" key="1">
    <citation type="journal article" date="2011" name="J. Bacteriol.">
        <title>Complete genome sequence of the obligate piezophilic hyperthermophilic archaeon Pyrococcus yayanosii CH1.</title>
        <authorList>
            <person name="Jun X."/>
            <person name="Lupeng L."/>
            <person name="Minjuan X."/>
            <person name="Oger P."/>
            <person name="Fengping W."/>
            <person name="Jebbar M."/>
            <person name="Xiang X."/>
        </authorList>
    </citation>
    <scope>NUCLEOTIDE SEQUENCE [LARGE SCALE GENOMIC DNA]</scope>
    <source>
        <strain evidence="2">CH1 / JCM 16557</strain>
    </source>
</reference>
<dbReference type="HOGENOM" id="CLU_3338640_0_0_2"/>
<dbReference type="EMBL" id="CP002779">
    <property type="protein sequence ID" value="AEH24560.1"/>
    <property type="molecule type" value="Genomic_DNA"/>
</dbReference>
<evidence type="ECO:0000313" key="2">
    <source>
        <dbReference type="Proteomes" id="UP000008386"/>
    </source>
</evidence>
<gene>
    <name evidence="1" type="ordered locus">PYCH_08750</name>
</gene>
<evidence type="ECO:0008006" key="3">
    <source>
        <dbReference type="Google" id="ProtNLM"/>
    </source>
</evidence>
<organism evidence="1 2">
    <name type="scientific">Pyrococcus yayanosii (strain CH1 / JCM 16557)</name>
    <dbReference type="NCBI Taxonomy" id="529709"/>
    <lineage>
        <taxon>Archaea</taxon>
        <taxon>Methanobacteriati</taxon>
        <taxon>Methanobacteriota</taxon>
        <taxon>Thermococci</taxon>
        <taxon>Thermococcales</taxon>
        <taxon>Thermococcaceae</taxon>
        <taxon>Pyrococcus</taxon>
    </lineage>
</organism>
<dbReference type="InterPro" id="IPR036249">
    <property type="entry name" value="Thioredoxin-like_sf"/>
</dbReference>